<feature type="region of interest" description="Disordered" evidence="1">
    <location>
        <begin position="13"/>
        <end position="35"/>
    </location>
</feature>
<feature type="compositionally biased region" description="Basic residues" evidence="1">
    <location>
        <begin position="86"/>
        <end position="95"/>
    </location>
</feature>
<accession>A0A6J4JPQ1</accession>
<feature type="compositionally biased region" description="Basic residues" evidence="1">
    <location>
        <begin position="115"/>
        <end position="126"/>
    </location>
</feature>
<feature type="compositionally biased region" description="Basic residues" evidence="1">
    <location>
        <begin position="177"/>
        <end position="199"/>
    </location>
</feature>
<gene>
    <name evidence="2" type="ORF">AVDCRST_MAG54-3852</name>
</gene>
<feature type="compositionally biased region" description="Basic residues" evidence="1">
    <location>
        <begin position="16"/>
        <end position="28"/>
    </location>
</feature>
<evidence type="ECO:0000256" key="1">
    <source>
        <dbReference type="SAM" id="MobiDB-lite"/>
    </source>
</evidence>
<feature type="non-terminal residue" evidence="2">
    <location>
        <position position="216"/>
    </location>
</feature>
<name>A0A6J4JPQ1_9PSEU</name>
<dbReference type="AlphaFoldDB" id="A0A6J4JPQ1"/>
<feature type="non-terminal residue" evidence="2">
    <location>
        <position position="1"/>
    </location>
</feature>
<protein>
    <submittedName>
        <fullName evidence="2">Uncharacterized protein</fullName>
    </submittedName>
</protein>
<sequence length="216" mass="23081">EFVCRHVIRPRDAPHRRFPRSGHGRRARGPGALVGPRTAGRAVLRVCPQPGGPVDDAVGRALAPDRARRGAPALRARAHPDTASRGRTRVRRARGRSGPLARGRLRGVVVGSERRSRRGSSQRRRGERGGADRHGQRTRCGRDVAGGAGDRPVLRARDAGCRGGGAAAERAAPVAVRARHGIAHRLFRPRTGGRRHRRPGAATGGGSPGPETDRRV</sequence>
<dbReference type="EMBL" id="CADCTH010000491">
    <property type="protein sequence ID" value="CAA9283839.1"/>
    <property type="molecule type" value="Genomic_DNA"/>
</dbReference>
<reference evidence="2" key="1">
    <citation type="submission" date="2020-02" db="EMBL/GenBank/DDBJ databases">
        <authorList>
            <person name="Meier V. D."/>
        </authorList>
    </citation>
    <scope>NUCLEOTIDE SEQUENCE</scope>
    <source>
        <strain evidence="2">AVDCRST_MAG54</strain>
    </source>
</reference>
<proteinExistence type="predicted"/>
<feature type="region of interest" description="Disordered" evidence="1">
    <location>
        <begin position="66"/>
        <end position="216"/>
    </location>
</feature>
<evidence type="ECO:0000313" key="2">
    <source>
        <dbReference type="EMBL" id="CAA9283839.1"/>
    </source>
</evidence>
<feature type="compositionally biased region" description="Low complexity" evidence="1">
    <location>
        <begin position="167"/>
        <end position="176"/>
    </location>
</feature>
<organism evidence="2">
    <name type="scientific">uncultured Actinomycetospora sp</name>
    <dbReference type="NCBI Taxonomy" id="1135996"/>
    <lineage>
        <taxon>Bacteria</taxon>
        <taxon>Bacillati</taxon>
        <taxon>Actinomycetota</taxon>
        <taxon>Actinomycetes</taxon>
        <taxon>Pseudonocardiales</taxon>
        <taxon>Pseudonocardiaceae</taxon>
        <taxon>Actinomycetospora</taxon>
        <taxon>environmental samples</taxon>
    </lineage>
</organism>